<accession>A0AA37M3E1</accession>
<reference evidence="1" key="1">
    <citation type="journal article" date="2016" name="Front. Microbiol.">
        <title>Genome Sequence of the Piezophilic, Mesophilic Sulfate-Reducing Bacterium Desulfovibrio indicus J2T.</title>
        <authorList>
            <person name="Cao J."/>
            <person name="Maignien L."/>
            <person name="Shao Z."/>
            <person name="Alain K."/>
            <person name="Jebbar M."/>
        </authorList>
    </citation>
    <scope>NUCLEOTIDE SEQUENCE</scope>
    <source>
        <strain evidence="1">JCM 32048</strain>
    </source>
</reference>
<evidence type="ECO:0008006" key="3">
    <source>
        <dbReference type="Google" id="ProtNLM"/>
    </source>
</evidence>
<evidence type="ECO:0000313" key="1">
    <source>
        <dbReference type="EMBL" id="GJD61538.1"/>
    </source>
</evidence>
<gene>
    <name evidence="1" type="ORF">MPEAHAMD_1681</name>
</gene>
<proteinExistence type="predicted"/>
<dbReference type="AlphaFoldDB" id="A0AA37M3E1"/>
<evidence type="ECO:0000313" key="2">
    <source>
        <dbReference type="Proteomes" id="UP001055286"/>
    </source>
</evidence>
<keyword evidence="2" id="KW-1185">Reference proteome</keyword>
<comment type="caution">
    <text evidence="1">The sequence shown here is derived from an EMBL/GenBank/DDBJ whole genome shotgun (WGS) entry which is preliminary data.</text>
</comment>
<dbReference type="EMBL" id="BPQJ01000006">
    <property type="protein sequence ID" value="GJD61538.1"/>
    <property type="molecule type" value="Genomic_DNA"/>
</dbReference>
<dbReference type="Proteomes" id="UP001055286">
    <property type="component" value="Unassembled WGS sequence"/>
</dbReference>
<reference evidence="1" key="2">
    <citation type="submission" date="2021-08" db="EMBL/GenBank/DDBJ databases">
        <authorList>
            <person name="Tani A."/>
            <person name="Ola A."/>
            <person name="Ogura Y."/>
            <person name="Katsura K."/>
            <person name="Hayashi T."/>
        </authorList>
    </citation>
    <scope>NUCLEOTIDE SEQUENCE</scope>
    <source>
        <strain evidence="1">JCM 32048</strain>
    </source>
</reference>
<protein>
    <recommendedName>
        <fullName evidence="3">PIN domain-containing protein</fullName>
    </recommendedName>
</protein>
<organism evidence="1 2">
    <name type="scientific">Methylobacterium frigidaeris</name>
    <dbReference type="NCBI Taxonomy" id="2038277"/>
    <lineage>
        <taxon>Bacteria</taxon>
        <taxon>Pseudomonadati</taxon>
        <taxon>Pseudomonadota</taxon>
        <taxon>Alphaproteobacteria</taxon>
        <taxon>Hyphomicrobiales</taxon>
        <taxon>Methylobacteriaceae</taxon>
        <taxon>Methylobacterium</taxon>
    </lineage>
</organism>
<sequence length="113" mass="12646">MLLLGSEPSLILLPNTVSEAANLLRQHRDPERRIIMETFKSFIHAHCERDVASKVATSRREYRRLGVADAAILESCTDACEILTADADLHVTASGLGMRSRNLNHMREDYGIL</sequence>
<name>A0AA37M3E1_9HYPH</name>